<name>A0AAN6U0S7_9PEZI</name>
<dbReference type="GO" id="GO:0044027">
    <property type="term" value="P:negative regulation of gene expression via chromosomal CpG island methylation"/>
    <property type="evidence" value="ECO:0007669"/>
    <property type="project" value="TreeGrafter"/>
</dbReference>
<dbReference type="PRINTS" id="PR00105">
    <property type="entry name" value="C5METTRFRASE"/>
</dbReference>
<evidence type="ECO:0000256" key="8">
    <source>
        <dbReference type="PROSITE-ProRule" id="PRU01016"/>
    </source>
</evidence>
<proteinExistence type="inferred from homology"/>
<dbReference type="GO" id="GO:0003886">
    <property type="term" value="F:DNA (cytosine-5-)-methyltransferase activity"/>
    <property type="evidence" value="ECO:0007669"/>
    <property type="project" value="UniProtKB-EC"/>
</dbReference>
<dbReference type="Proteomes" id="UP001302602">
    <property type="component" value="Unassembled WGS sequence"/>
</dbReference>
<keyword evidence="3 8" id="KW-0489">Methyltransferase</keyword>
<evidence type="ECO:0000256" key="7">
    <source>
        <dbReference type="ARBA" id="ARBA00023242"/>
    </source>
</evidence>
<evidence type="ECO:0000313" key="12">
    <source>
        <dbReference type="Proteomes" id="UP001302602"/>
    </source>
</evidence>
<keyword evidence="4 8" id="KW-0808">Transferase</keyword>
<dbReference type="InterPro" id="IPR018117">
    <property type="entry name" value="C5_DNA_meth_AS"/>
</dbReference>
<comment type="subcellular location">
    <subcellularLocation>
        <location evidence="1">Nucleus</location>
    </subcellularLocation>
</comment>
<comment type="caution">
    <text evidence="11">The sequence shown here is derived from an EMBL/GenBank/DDBJ whole genome shotgun (WGS) entry which is preliminary data.</text>
</comment>
<accession>A0AAN6U0S7</accession>
<dbReference type="RefSeq" id="XP_062648091.1">
    <property type="nucleotide sequence ID" value="XM_062795182.1"/>
</dbReference>
<dbReference type="EMBL" id="MU853227">
    <property type="protein sequence ID" value="KAK4124320.1"/>
    <property type="molecule type" value="Genomic_DNA"/>
</dbReference>
<dbReference type="InterPro" id="IPR029063">
    <property type="entry name" value="SAM-dependent_MTases_sf"/>
</dbReference>
<keyword evidence="5 8" id="KW-0949">S-adenosyl-L-methionine</keyword>
<sequence>MLSAGINVLRQAGGYRALAHLVPDGVFEPLGGRHGREHSASKTEWRGFRNEVIEVPRQEIPTDPALLKALPTGFHDMTDLEQQEEIWIVLEEARLAKEEWKPPNPGKHEAYVHDYPPYSPSKVLGMLHRWRTHAWTPSQWQLARAIAGNKTLRLPVLAAQAFLRRHTLLARRRGVELKMGRYLGPTHEWKSRLAELESRFGITEADIKQWLWILSPSSGDVKLQRFFSSKCRKPLFLLQVLLARDKKIHEPATFLSLLQYVRENYVLADRPQDELEHPAYKDQGKAVTWWHYVVFLYRLVWHCREGWPAAMPLLARLTADYISTMRLDTRARALTGYQARSLVLNKALRYFSWPARVRPLDHMEHNWAAQRHLLRLAATTEPPLVIDQHGYRAVREVLIALSKSKGEAKNVDRAAKTWPPYRRTVDGIDERRDPEDDLSRSAKAGLLVRAAGYNDDIVDRAISALAGSTFGSSPTIQTRSLAPHFFSGALASHNIYAEWAAHVKATRNAREAWMVFENPPEPGLRPDVKVYGQMFEKLYARPVTDSPVIRPGDAKEVFPVHDGNLSEFEIARLTPPSPEELYDYMLLHDKLKPAGHCLAVLVRNAPCKTTALRYLSDSPYEPYIGALRVPVSNMDAESLKTLSSVPLGVFNAWIALLCRLHTRAPRQEGIFTESLDEPRDEAASDDDANGGAKHERRSRQVSQGGSIQEAIELATAFQRENARAANHDKAPWHTIMQALAGRKLLHSRLGAEFNVLETLTTFLRIFERTTESKGVDPVSFEALCVMIRKALKLTTFQRAEGGQMVVRPHIASTKVIETFIYKAHRYMTKTFEAITAPVPEFLEDTEPEAISGLGSENDGVEEADNGGVTPEMLRYNVVGRPVHKYMLALACCGDHKEMVRVIDWLLDGWDREYIREEAKASYHIDYHYTMRTIAYFARMGRELVDPAEMARLERRLADMRWQKGCTWFWPKEGWQADGPDLPELETDLAARPSSPTTSVLPTITSLSGSARDFKVERSRGICVELTRSTLIHPKSQYEGYMRSLQHMATKLRHFRFYFDGVLSLGPVEHYIQQVEVSGLPIGNYGTTHSTVQGQIWIRSRLNSKKEIYYLLKKPRVEYERFYTPFLWIADLAKHVVDYSAFMIQQRRRVEINSFKSHFSQWLADTHGQSAEFQNWRRKHPSDDYRTGRTMAAKGAVQDDRWFGLVQKVHVAKNGARSFYVTWFYRPVETPCCMMKYPWPNELFLSDHCTCEEGHEARIKEHQVLATHDIDWFGSPDGDNGEFFVRQTYVVETRRWVALQESHMRCCHGRQSLAFKTGDTVLASMLNSQPFTEVYEVVKGFRQGQTIFVRLRRLLRRNQIDPGADAPPNELVYTDELLVAKPDRVIGRCLVRFLRAGEPIPTPYDRGGTGNLFYIIHRLQPQNGSTSKCMPFNGEFPASLRQGFDPTQQTFRKLRGMDLFCGSGNFGRGLEEGGAVEMRWINDIWDRAIHTLALEGKYCDNVPRPGEVEFISAGSPCPGFSLLTQDKKALAQIKNQSLVASFASFVDFYRPQYGILENVSSIVQSHRNRSEDVLSQLFCAIVGMGYQAQLVLGDAWSHGAPQSRNRKLPKAPLLSHSHFSEVTNRGLGQLCNGEAFVRRSFQLTPFNYVSAGEATADLPLIGDGKAEPAIAFPDHRVSVTVSSTLRAQIAAIPTKPHGMSFATAWRKGHGGVMSRSDRELFPEKGFRVLSSASLGWARVDPGGVFRTVTTSCQSTDMMTGTILHWADNRPLTVQEVRRAQGFPDEEVLLGSLADQWKLVGNSVARQMALALGLKFRERCAADGGGAATRESFAAGVMRADRVQAARAAATAAPATNGQLLSAFTEVIDLTSEPEAEVIQQHDIARDFIDLASPSRPSSHPLGPESMRAAKVVRMDSREQTAERFEERGLVTGGSWIPMRTMEHMYETAPAAAAASREEGIMLARQGPTVVRLWSPDE</sequence>
<dbReference type="EC" id="2.1.1.37" evidence="2"/>
<dbReference type="PANTHER" id="PTHR10629:SF54">
    <property type="entry name" value="DNA METHYLTRANSFERASE DIM-2"/>
    <property type="match status" value="1"/>
</dbReference>
<reference evidence="11" key="2">
    <citation type="submission" date="2023-05" db="EMBL/GenBank/DDBJ databases">
        <authorList>
            <consortium name="Lawrence Berkeley National Laboratory"/>
            <person name="Steindorff A."/>
            <person name="Hensen N."/>
            <person name="Bonometti L."/>
            <person name="Westerberg I."/>
            <person name="Brannstrom I.O."/>
            <person name="Guillou S."/>
            <person name="Cros-Aarteil S."/>
            <person name="Calhoun S."/>
            <person name="Haridas S."/>
            <person name="Kuo A."/>
            <person name="Mondo S."/>
            <person name="Pangilinan J."/>
            <person name="Riley R."/>
            <person name="Labutti K."/>
            <person name="Andreopoulos B."/>
            <person name="Lipzen A."/>
            <person name="Chen C."/>
            <person name="Yanf M."/>
            <person name="Daum C."/>
            <person name="Ng V."/>
            <person name="Clum A."/>
            <person name="Ohm R."/>
            <person name="Martin F."/>
            <person name="Silar P."/>
            <person name="Natvig D."/>
            <person name="Lalanne C."/>
            <person name="Gautier V."/>
            <person name="Ament-Velasquez S.L."/>
            <person name="Kruys A."/>
            <person name="Hutchinson M.I."/>
            <person name="Powell A.J."/>
            <person name="Barry K."/>
            <person name="Miller A.N."/>
            <person name="Grigoriev I.V."/>
            <person name="Debuchy R."/>
            <person name="Gladieux P."/>
            <person name="Thoren M.H."/>
            <person name="Johannesson H."/>
        </authorList>
    </citation>
    <scope>NUCLEOTIDE SEQUENCE</scope>
    <source>
        <strain evidence="11">CBS 731.68</strain>
    </source>
</reference>
<dbReference type="GO" id="GO:0003682">
    <property type="term" value="F:chromatin binding"/>
    <property type="evidence" value="ECO:0007669"/>
    <property type="project" value="InterPro"/>
</dbReference>
<feature type="domain" description="BAH" evidence="10">
    <location>
        <begin position="1182"/>
        <end position="1299"/>
    </location>
</feature>
<dbReference type="InterPro" id="IPR001025">
    <property type="entry name" value="BAH_dom"/>
</dbReference>
<dbReference type="PROSITE" id="PS51038">
    <property type="entry name" value="BAH"/>
    <property type="match status" value="2"/>
</dbReference>
<protein>
    <recommendedName>
        <fullName evidence="2">DNA (cytosine-5-)-methyltransferase</fullName>
        <ecNumber evidence="2">2.1.1.37</ecNumber>
    </recommendedName>
</protein>
<evidence type="ECO:0000256" key="9">
    <source>
        <dbReference type="SAM" id="MobiDB-lite"/>
    </source>
</evidence>
<keyword evidence="7" id="KW-0539">Nucleus</keyword>
<evidence type="ECO:0000256" key="4">
    <source>
        <dbReference type="ARBA" id="ARBA00022679"/>
    </source>
</evidence>
<organism evidence="11 12">
    <name type="scientific">Parathielavia appendiculata</name>
    <dbReference type="NCBI Taxonomy" id="2587402"/>
    <lineage>
        <taxon>Eukaryota</taxon>
        <taxon>Fungi</taxon>
        <taxon>Dikarya</taxon>
        <taxon>Ascomycota</taxon>
        <taxon>Pezizomycotina</taxon>
        <taxon>Sordariomycetes</taxon>
        <taxon>Sordariomycetidae</taxon>
        <taxon>Sordariales</taxon>
        <taxon>Chaetomiaceae</taxon>
        <taxon>Parathielavia</taxon>
    </lineage>
</organism>
<dbReference type="GO" id="GO:0003677">
    <property type="term" value="F:DNA binding"/>
    <property type="evidence" value="ECO:0007669"/>
    <property type="project" value="UniProtKB-KW"/>
</dbReference>
<dbReference type="PROSITE" id="PS51679">
    <property type="entry name" value="SAM_MT_C5"/>
    <property type="match status" value="1"/>
</dbReference>
<dbReference type="Gene3D" id="2.30.30.490">
    <property type="match status" value="1"/>
</dbReference>
<gene>
    <name evidence="11" type="ORF">N657DRAFT_663422</name>
</gene>
<dbReference type="Pfam" id="PF25423">
    <property type="entry name" value="DUF7893"/>
    <property type="match status" value="1"/>
</dbReference>
<dbReference type="PROSITE" id="PS00094">
    <property type="entry name" value="C5_MTASE_1"/>
    <property type="match status" value="1"/>
</dbReference>
<comment type="similarity">
    <text evidence="8">Belongs to the class I-like SAM-binding methyltransferase superfamily. C5-methyltransferase family.</text>
</comment>
<evidence type="ECO:0000256" key="3">
    <source>
        <dbReference type="ARBA" id="ARBA00022603"/>
    </source>
</evidence>
<dbReference type="Gene3D" id="3.90.120.10">
    <property type="entry name" value="DNA Methylase, subunit A, domain 2"/>
    <property type="match status" value="1"/>
</dbReference>
<evidence type="ECO:0000256" key="1">
    <source>
        <dbReference type="ARBA" id="ARBA00004123"/>
    </source>
</evidence>
<dbReference type="InterPro" id="IPR057215">
    <property type="entry name" value="DUF7893"/>
</dbReference>
<keyword evidence="12" id="KW-1185">Reference proteome</keyword>
<dbReference type="InterPro" id="IPR001525">
    <property type="entry name" value="C5_MeTfrase"/>
</dbReference>
<dbReference type="InterPro" id="IPR050390">
    <property type="entry name" value="C5-Methyltransferase"/>
</dbReference>
<evidence type="ECO:0000313" key="11">
    <source>
        <dbReference type="EMBL" id="KAK4124320.1"/>
    </source>
</evidence>
<dbReference type="GO" id="GO:0005634">
    <property type="term" value="C:nucleus"/>
    <property type="evidence" value="ECO:0007669"/>
    <property type="project" value="UniProtKB-SubCell"/>
</dbReference>
<evidence type="ECO:0000256" key="2">
    <source>
        <dbReference type="ARBA" id="ARBA00011975"/>
    </source>
</evidence>
<evidence type="ECO:0000259" key="10">
    <source>
        <dbReference type="PROSITE" id="PS51038"/>
    </source>
</evidence>
<evidence type="ECO:0000256" key="5">
    <source>
        <dbReference type="ARBA" id="ARBA00022691"/>
    </source>
</evidence>
<dbReference type="InterPro" id="IPR043151">
    <property type="entry name" value="BAH_sf"/>
</dbReference>
<dbReference type="Gene3D" id="3.40.50.150">
    <property type="entry name" value="Vaccinia Virus protein VP39"/>
    <property type="match status" value="1"/>
</dbReference>
<feature type="region of interest" description="Disordered" evidence="9">
    <location>
        <begin position="671"/>
        <end position="706"/>
    </location>
</feature>
<dbReference type="SUPFAM" id="SSF53335">
    <property type="entry name" value="S-adenosyl-L-methionine-dependent methyltransferases"/>
    <property type="match status" value="1"/>
</dbReference>
<dbReference type="PANTHER" id="PTHR10629">
    <property type="entry name" value="CYTOSINE-SPECIFIC METHYLTRANSFERASE"/>
    <property type="match status" value="1"/>
</dbReference>
<dbReference type="GeneID" id="87831951"/>
<reference evidence="11" key="1">
    <citation type="journal article" date="2023" name="Mol. Phylogenet. Evol.">
        <title>Genome-scale phylogeny and comparative genomics of the fungal order Sordariales.</title>
        <authorList>
            <person name="Hensen N."/>
            <person name="Bonometti L."/>
            <person name="Westerberg I."/>
            <person name="Brannstrom I.O."/>
            <person name="Guillou S."/>
            <person name="Cros-Aarteil S."/>
            <person name="Calhoun S."/>
            <person name="Haridas S."/>
            <person name="Kuo A."/>
            <person name="Mondo S."/>
            <person name="Pangilinan J."/>
            <person name="Riley R."/>
            <person name="LaButti K."/>
            <person name="Andreopoulos B."/>
            <person name="Lipzen A."/>
            <person name="Chen C."/>
            <person name="Yan M."/>
            <person name="Daum C."/>
            <person name="Ng V."/>
            <person name="Clum A."/>
            <person name="Steindorff A."/>
            <person name="Ohm R.A."/>
            <person name="Martin F."/>
            <person name="Silar P."/>
            <person name="Natvig D.O."/>
            <person name="Lalanne C."/>
            <person name="Gautier V."/>
            <person name="Ament-Velasquez S.L."/>
            <person name="Kruys A."/>
            <person name="Hutchinson M.I."/>
            <person name="Powell A.J."/>
            <person name="Barry K."/>
            <person name="Miller A.N."/>
            <person name="Grigoriev I.V."/>
            <person name="Debuchy R."/>
            <person name="Gladieux P."/>
            <person name="Hiltunen Thoren M."/>
            <person name="Johannesson H."/>
        </authorList>
    </citation>
    <scope>NUCLEOTIDE SEQUENCE</scope>
    <source>
        <strain evidence="11">CBS 731.68</strain>
    </source>
</reference>
<evidence type="ECO:0000256" key="6">
    <source>
        <dbReference type="ARBA" id="ARBA00023125"/>
    </source>
</evidence>
<feature type="active site" evidence="8">
    <location>
        <position position="1516"/>
    </location>
</feature>
<feature type="domain" description="BAH" evidence="10">
    <location>
        <begin position="1312"/>
        <end position="1429"/>
    </location>
</feature>
<dbReference type="GO" id="GO:0032259">
    <property type="term" value="P:methylation"/>
    <property type="evidence" value="ECO:0007669"/>
    <property type="project" value="UniProtKB-KW"/>
</dbReference>
<dbReference type="Pfam" id="PF00145">
    <property type="entry name" value="DNA_methylase"/>
    <property type="match status" value="2"/>
</dbReference>
<keyword evidence="6" id="KW-0238">DNA-binding</keyword>